<name>A0A0F9F497_9ZZZZ</name>
<sequence>MDPQGGRVGILAKDRTGFLPDTMDLPGLNDDGTPPDMFKPFFEEIVKELGYNRALPKKKAKAKKKSVKKK</sequence>
<comment type="caution">
    <text evidence="1">The sequence shown here is derived from an EMBL/GenBank/DDBJ whole genome shotgun (WGS) entry which is preliminary data.</text>
</comment>
<dbReference type="EMBL" id="LAZR01025013">
    <property type="protein sequence ID" value="KKL73271.1"/>
    <property type="molecule type" value="Genomic_DNA"/>
</dbReference>
<organism evidence="1">
    <name type="scientific">marine sediment metagenome</name>
    <dbReference type="NCBI Taxonomy" id="412755"/>
    <lineage>
        <taxon>unclassified sequences</taxon>
        <taxon>metagenomes</taxon>
        <taxon>ecological metagenomes</taxon>
    </lineage>
</organism>
<gene>
    <name evidence="1" type="ORF">LCGC14_2076550</name>
</gene>
<reference evidence="1" key="1">
    <citation type="journal article" date="2015" name="Nature">
        <title>Complex archaea that bridge the gap between prokaryotes and eukaryotes.</title>
        <authorList>
            <person name="Spang A."/>
            <person name="Saw J.H."/>
            <person name="Jorgensen S.L."/>
            <person name="Zaremba-Niedzwiedzka K."/>
            <person name="Martijn J."/>
            <person name="Lind A.E."/>
            <person name="van Eijk R."/>
            <person name="Schleper C."/>
            <person name="Guy L."/>
            <person name="Ettema T.J."/>
        </authorList>
    </citation>
    <scope>NUCLEOTIDE SEQUENCE</scope>
</reference>
<dbReference type="AlphaFoldDB" id="A0A0F9F497"/>
<protein>
    <submittedName>
        <fullName evidence="1">Uncharacterized protein</fullName>
    </submittedName>
</protein>
<accession>A0A0F9F497</accession>
<proteinExistence type="predicted"/>
<evidence type="ECO:0000313" key="1">
    <source>
        <dbReference type="EMBL" id="KKL73271.1"/>
    </source>
</evidence>